<dbReference type="GeneID" id="69980800"/>
<dbReference type="AlphaFoldDB" id="A0A0F5ITQ3"/>
<dbReference type="Gene3D" id="2.40.160.20">
    <property type="match status" value="1"/>
</dbReference>
<dbReference type="InterPro" id="IPR011250">
    <property type="entry name" value="OMP/PagP_B-barrel"/>
</dbReference>
<evidence type="ECO:0000313" key="5">
    <source>
        <dbReference type="Proteomes" id="UP000033047"/>
    </source>
</evidence>
<dbReference type="STRING" id="927665.HMPREF1535_04188"/>
<feature type="signal peptide" evidence="2">
    <location>
        <begin position="1"/>
        <end position="24"/>
    </location>
</feature>
<comment type="caution">
    <text evidence="4">The sequence shown here is derived from an EMBL/GenBank/DDBJ whole genome shotgun (WGS) entry which is preliminary data.</text>
</comment>
<organism evidence="4 5">
    <name type="scientific">Parabacteroides goldsteinii DSM 19448 = WAL 12034</name>
    <dbReference type="NCBI Taxonomy" id="927665"/>
    <lineage>
        <taxon>Bacteria</taxon>
        <taxon>Pseudomonadati</taxon>
        <taxon>Bacteroidota</taxon>
        <taxon>Bacteroidia</taxon>
        <taxon>Bacteroidales</taxon>
        <taxon>Tannerellaceae</taxon>
        <taxon>Parabacteroides</taxon>
    </lineage>
</organism>
<protein>
    <recommendedName>
        <fullName evidence="3">Outer membrane protein beta-barrel domain-containing protein</fullName>
    </recommendedName>
</protein>
<feature type="domain" description="Outer membrane protein beta-barrel" evidence="3">
    <location>
        <begin position="10"/>
        <end position="173"/>
    </location>
</feature>
<feature type="chain" id="PRO_5002488877" description="Outer membrane protein beta-barrel domain-containing protein" evidence="2">
    <location>
        <begin position="25"/>
        <end position="173"/>
    </location>
</feature>
<name>A0A0F5ITQ3_9BACT</name>
<evidence type="ECO:0000313" key="4">
    <source>
        <dbReference type="EMBL" id="KKB48959.1"/>
    </source>
</evidence>
<accession>A0A0F5ITQ3</accession>
<dbReference type="SUPFAM" id="SSF56925">
    <property type="entry name" value="OMPA-like"/>
    <property type="match status" value="1"/>
</dbReference>
<keyword evidence="1 2" id="KW-0732">Signal</keyword>
<reference evidence="4 5" key="1">
    <citation type="submission" date="2013-04" db="EMBL/GenBank/DDBJ databases">
        <title>The Genome Sequence of Parabacteroides goldsteinii DSM 19448.</title>
        <authorList>
            <consortium name="The Broad Institute Genomics Platform"/>
            <person name="Earl A."/>
            <person name="Ward D."/>
            <person name="Feldgarden M."/>
            <person name="Gevers D."/>
            <person name="Martens E."/>
            <person name="Sakamoto M."/>
            <person name="Benno Y."/>
            <person name="Song Y."/>
            <person name="Liu C."/>
            <person name="Lee J."/>
            <person name="Bolanos M."/>
            <person name="Vaisanen M.L."/>
            <person name="Finegold S.M."/>
            <person name="Walker B."/>
            <person name="Young S."/>
            <person name="Zeng Q."/>
            <person name="Gargeya S."/>
            <person name="Fitzgerald M."/>
            <person name="Haas B."/>
            <person name="Abouelleil A."/>
            <person name="Allen A.W."/>
            <person name="Alvarado L."/>
            <person name="Arachchi H.M."/>
            <person name="Berlin A.M."/>
            <person name="Chapman S.B."/>
            <person name="Gainer-Dewar J."/>
            <person name="Goldberg J."/>
            <person name="Griggs A."/>
            <person name="Gujja S."/>
            <person name="Hansen M."/>
            <person name="Howarth C."/>
            <person name="Imamovic A."/>
            <person name="Ireland A."/>
            <person name="Larimer J."/>
            <person name="McCowan C."/>
            <person name="Murphy C."/>
            <person name="Pearson M."/>
            <person name="Poon T.W."/>
            <person name="Priest M."/>
            <person name="Roberts A."/>
            <person name="Saif S."/>
            <person name="Shea T."/>
            <person name="Sisk P."/>
            <person name="Sykes S."/>
            <person name="Wortman J."/>
            <person name="Nusbaum C."/>
            <person name="Birren B."/>
        </authorList>
    </citation>
    <scope>NUCLEOTIDE SEQUENCE [LARGE SCALE GENOMIC DNA]</scope>
    <source>
        <strain evidence="4 5">DSM 19448</strain>
    </source>
</reference>
<evidence type="ECO:0000259" key="3">
    <source>
        <dbReference type="Pfam" id="PF13505"/>
    </source>
</evidence>
<proteinExistence type="predicted"/>
<dbReference type="EMBL" id="AQHV01000021">
    <property type="protein sequence ID" value="KKB48959.1"/>
    <property type="molecule type" value="Genomic_DNA"/>
</dbReference>
<evidence type="ECO:0000256" key="1">
    <source>
        <dbReference type="ARBA" id="ARBA00022729"/>
    </source>
</evidence>
<dbReference type="InterPro" id="IPR027385">
    <property type="entry name" value="Beta-barrel_OMP"/>
</dbReference>
<dbReference type="Proteomes" id="UP000033047">
    <property type="component" value="Unassembled WGS sequence"/>
</dbReference>
<sequence>MKRTISRKVLFLMLTLFTAFAIQAQEKGDMAAGLNLSYGTKSGYSNFGVGAKFQYSFTDALRIEPSATYFFKKDYVSMWDINVNLHYLFHVADKFAFYPLAGVSLLGAKADLGDSLKEYGVKASASETKFGANLGAGAQYWLTDNFALAFEIKYQLVSDYDRPVFTLGAAYKF</sequence>
<evidence type="ECO:0000256" key="2">
    <source>
        <dbReference type="SAM" id="SignalP"/>
    </source>
</evidence>
<gene>
    <name evidence="4" type="ORF">HMPREF1535_04188</name>
</gene>
<dbReference type="HOGENOM" id="CLU_111119_1_0_10"/>
<dbReference type="RefSeq" id="WP_224265409.1">
    <property type="nucleotide sequence ID" value="NZ_KQ033913.1"/>
</dbReference>
<dbReference type="PATRIC" id="fig|927665.4.peg.4302"/>
<dbReference type="Pfam" id="PF13505">
    <property type="entry name" value="OMP_b-brl"/>
    <property type="match status" value="1"/>
</dbReference>